<accession>A0A381NE27</accession>
<sequence>MQDEMFLGLGMSYVKILSKEMRIGYTVDIHLITTMR</sequence>
<dbReference type="EMBL" id="UINC01000298">
    <property type="protein sequence ID" value="SUZ52850.1"/>
    <property type="molecule type" value="Genomic_DNA"/>
</dbReference>
<dbReference type="AlphaFoldDB" id="A0A381NE27"/>
<protein>
    <submittedName>
        <fullName evidence="1">Uncharacterized protein</fullName>
    </submittedName>
</protein>
<proteinExistence type="predicted"/>
<reference evidence="1" key="1">
    <citation type="submission" date="2018-05" db="EMBL/GenBank/DDBJ databases">
        <authorList>
            <person name="Lanie J.A."/>
            <person name="Ng W.-L."/>
            <person name="Kazmierczak K.M."/>
            <person name="Andrzejewski T.M."/>
            <person name="Davidsen T.M."/>
            <person name="Wayne K.J."/>
            <person name="Tettelin H."/>
            <person name="Glass J.I."/>
            <person name="Rusch D."/>
            <person name="Podicherti R."/>
            <person name="Tsui H.-C.T."/>
            <person name="Winkler M.E."/>
        </authorList>
    </citation>
    <scope>NUCLEOTIDE SEQUENCE</scope>
</reference>
<organism evidence="1">
    <name type="scientific">marine metagenome</name>
    <dbReference type="NCBI Taxonomy" id="408172"/>
    <lineage>
        <taxon>unclassified sequences</taxon>
        <taxon>metagenomes</taxon>
        <taxon>ecological metagenomes</taxon>
    </lineage>
</organism>
<name>A0A381NE27_9ZZZZ</name>
<evidence type="ECO:0000313" key="1">
    <source>
        <dbReference type="EMBL" id="SUZ52850.1"/>
    </source>
</evidence>
<gene>
    <name evidence="1" type="ORF">METZ01_LOCUS5704</name>
</gene>